<dbReference type="EMBL" id="NHTK01001383">
    <property type="protein sequence ID" value="PPQ98414.1"/>
    <property type="molecule type" value="Genomic_DNA"/>
</dbReference>
<name>A0A409Y5V1_9AGAR</name>
<feature type="compositionally biased region" description="Low complexity" evidence="1">
    <location>
        <begin position="55"/>
        <end position="66"/>
    </location>
</feature>
<evidence type="ECO:0008006" key="4">
    <source>
        <dbReference type="Google" id="ProtNLM"/>
    </source>
</evidence>
<feature type="region of interest" description="Disordered" evidence="1">
    <location>
        <begin position="43"/>
        <end position="94"/>
    </location>
</feature>
<keyword evidence="3" id="KW-1185">Reference proteome</keyword>
<dbReference type="AlphaFoldDB" id="A0A409Y5V1"/>
<comment type="caution">
    <text evidence="2">The sequence shown here is derived from an EMBL/GenBank/DDBJ whole genome shotgun (WGS) entry which is preliminary data.</text>
</comment>
<organism evidence="2 3">
    <name type="scientific">Panaeolus cyanescens</name>
    <dbReference type="NCBI Taxonomy" id="181874"/>
    <lineage>
        <taxon>Eukaryota</taxon>
        <taxon>Fungi</taxon>
        <taxon>Dikarya</taxon>
        <taxon>Basidiomycota</taxon>
        <taxon>Agaricomycotina</taxon>
        <taxon>Agaricomycetes</taxon>
        <taxon>Agaricomycetidae</taxon>
        <taxon>Agaricales</taxon>
        <taxon>Agaricineae</taxon>
        <taxon>Galeropsidaceae</taxon>
        <taxon>Panaeolus</taxon>
    </lineage>
</organism>
<protein>
    <recommendedName>
        <fullName evidence="4">Clp1-like protein</fullName>
    </recommendedName>
</protein>
<reference evidence="2 3" key="1">
    <citation type="journal article" date="2018" name="Evol. Lett.">
        <title>Horizontal gene cluster transfer increased hallucinogenic mushroom diversity.</title>
        <authorList>
            <person name="Reynolds H.T."/>
            <person name="Vijayakumar V."/>
            <person name="Gluck-Thaler E."/>
            <person name="Korotkin H.B."/>
            <person name="Matheny P.B."/>
            <person name="Slot J.C."/>
        </authorList>
    </citation>
    <scope>NUCLEOTIDE SEQUENCE [LARGE SCALE GENOMIC DNA]</scope>
    <source>
        <strain evidence="2 3">2629</strain>
    </source>
</reference>
<evidence type="ECO:0000313" key="2">
    <source>
        <dbReference type="EMBL" id="PPQ98414.1"/>
    </source>
</evidence>
<evidence type="ECO:0000256" key="1">
    <source>
        <dbReference type="SAM" id="MobiDB-lite"/>
    </source>
</evidence>
<dbReference type="Proteomes" id="UP000284842">
    <property type="component" value="Unassembled WGS sequence"/>
</dbReference>
<gene>
    <name evidence="2" type="ORF">CVT24_004093</name>
</gene>
<evidence type="ECO:0000313" key="3">
    <source>
        <dbReference type="Proteomes" id="UP000284842"/>
    </source>
</evidence>
<dbReference type="OrthoDB" id="2570975at2759"/>
<proteinExistence type="predicted"/>
<sequence>MVALRPRNGSTHVVVSDLPTKKPTVARLNSQASAKKANFRAKLLDSSKSSRRRGSSSSNTVTVSKSTPEELTPGQSSNFLTFSGRPPRTLPRPPYREVSAEALCAVGFESMVNEDRNIVRMMVESIIPQFNYIAALYDHICERENNTGGRETVVLDYSQSKSLPACTVLPTHMLAISTKPHPSSNAPKKVVLYPVHSSVLAMHCASLAPFPPVPPIDQASLDGTKQVRLPVMELNVPSPESFPMLMIYLYSKIISGVVNTCLPSPPPRDGSMDIASFCRQLAQTHSIELLSNHLGFVYGLWKNCTALGIFDMRLWAAMDFVWAILVDSIEIAHGLKVASDSKPESTSPSSSPSS</sequence>
<dbReference type="InParanoid" id="A0A409Y5V1"/>
<accession>A0A409Y5V1</accession>